<comment type="caution">
    <text evidence="7">The sequence shown here is derived from an EMBL/GenBank/DDBJ whole genome shotgun (WGS) entry which is preliminary data.</text>
</comment>
<dbReference type="Gene3D" id="1.20.1250.20">
    <property type="entry name" value="MFS general substrate transporter like domains"/>
    <property type="match status" value="1"/>
</dbReference>
<feature type="domain" description="Major facilitator superfamily (MFS) profile" evidence="6">
    <location>
        <begin position="69"/>
        <end position="551"/>
    </location>
</feature>
<evidence type="ECO:0000256" key="1">
    <source>
        <dbReference type="ARBA" id="ARBA00004141"/>
    </source>
</evidence>
<evidence type="ECO:0000256" key="2">
    <source>
        <dbReference type="ARBA" id="ARBA00022692"/>
    </source>
</evidence>
<dbReference type="EMBL" id="QGDH01000029">
    <property type="protein sequence ID" value="RAR13881.1"/>
    <property type="molecule type" value="Genomic_DNA"/>
</dbReference>
<dbReference type="GO" id="GO:0016020">
    <property type="term" value="C:membrane"/>
    <property type="evidence" value="ECO:0007669"/>
    <property type="project" value="UniProtKB-SubCell"/>
</dbReference>
<dbReference type="Gene3D" id="1.20.1720.10">
    <property type="entry name" value="Multidrug resistance protein D"/>
    <property type="match status" value="1"/>
</dbReference>
<evidence type="ECO:0000313" key="7">
    <source>
        <dbReference type="EMBL" id="RAR13881.1"/>
    </source>
</evidence>
<dbReference type="AlphaFoldDB" id="A0A364NA29"/>
<dbReference type="InterPro" id="IPR036259">
    <property type="entry name" value="MFS_trans_sf"/>
</dbReference>
<dbReference type="PROSITE" id="PS50850">
    <property type="entry name" value="MFS"/>
    <property type="match status" value="1"/>
</dbReference>
<dbReference type="Pfam" id="PF07690">
    <property type="entry name" value="MFS_1"/>
    <property type="match status" value="1"/>
</dbReference>
<feature type="transmembrane region" description="Helical" evidence="5">
    <location>
        <begin position="298"/>
        <end position="320"/>
    </location>
</feature>
<keyword evidence="4 5" id="KW-0472">Membrane</keyword>
<keyword evidence="2 5" id="KW-0812">Transmembrane</keyword>
<dbReference type="Proteomes" id="UP000249619">
    <property type="component" value="Unassembled WGS sequence"/>
</dbReference>
<reference evidence="8" key="1">
    <citation type="submission" date="2018-05" db="EMBL/GenBank/DDBJ databases">
        <title>Draft genome sequence of Stemphylium lycopersici strain CIDEFI 213.</title>
        <authorList>
            <person name="Medina R."/>
            <person name="Franco M.E.E."/>
            <person name="Lucentini C.G."/>
            <person name="Saparrat M.C.N."/>
            <person name="Balatti P.A."/>
        </authorList>
    </citation>
    <scope>NUCLEOTIDE SEQUENCE [LARGE SCALE GENOMIC DNA]</scope>
    <source>
        <strain evidence="8">CIDEFI 213</strain>
    </source>
</reference>
<feature type="transmembrane region" description="Helical" evidence="5">
    <location>
        <begin position="193"/>
        <end position="213"/>
    </location>
</feature>
<dbReference type="InterPro" id="IPR011701">
    <property type="entry name" value="MFS"/>
</dbReference>
<feature type="transmembrane region" description="Helical" evidence="5">
    <location>
        <begin position="405"/>
        <end position="424"/>
    </location>
</feature>
<protein>
    <submittedName>
        <fullName evidence="7">MFS general substrate transporter</fullName>
    </submittedName>
</protein>
<gene>
    <name evidence="7" type="ORF">DDE83_002770</name>
</gene>
<name>A0A364NA29_STELY</name>
<accession>A0A364NA29</accession>
<evidence type="ECO:0000313" key="8">
    <source>
        <dbReference type="Proteomes" id="UP000249619"/>
    </source>
</evidence>
<evidence type="ECO:0000256" key="5">
    <source>
        <dbReference type="SAM" id="Phobius"/>
    </source>
</evidence>
<evidence type="ECO:0000259" key="6">
    <source>
        <dbReference type="PROSITE" id="PS50850"/>
    </source>
</evidence>
<feature type="transmembrane region" description="Helical" evidence="5">
    <location>
        <begin position="526"/>
        <end position="546"/>
    </location>
</feature>
<evidence type="ECO:0000256" key="4">
    <source>
        <dbReference type="ARBA" id="ARBA00023136"/>
    </source>
</evidence>
<keyword evidence="3 5" id="KW-1133">Transmembrane helix</keyword>
<feature type="transmembrane region" description="Helical" evidence="5">
    <location>
        <begin position="268"/>
        <end position="286"/>
    </location>
</feature>
<dbReference type="OrthoDB" id="2130629at2759"/>
<dbReference type="InterPro" id="IPR020846">
    <property type="entry name" value="MFS_dom"/>
</dbReference>
<feature type="transmembrane region" description="Helical" evidence="5">
    <location>
        <begin position="168"/>
        <end position="187"/>
    </location>
</feature>
<feature type="transmembrane region" description="Helical" evidence="5">
    <location>
        <begin position="70"/>
        <end position="93"/>
    </location>
</feature>
<dbReference type="PANTHER" id="PTHR42718:SF27">
    <property type="entry name" value="TRANSPORTER, PUTATIVE-RELATED"/>
    <property type="match status" value="1"/>
</dbReference>
<feature type="transmembrane region" description="Helical" evidence="5">
    <location>
        <begin position="340"/>
        <end position="365"/>
    </location>
</feature>
<comment type="subcellular location">
    <subcellularLocation>
        <location evidence="1">Membrane</location>
        <topology evidence="1">Multi-pass membrane protein</topology>
    </subcellularLocation>
</comment>
<feature type="transmembrane region" description="Helical" evidence="5">
    <location>
        <begin position="377"/>
        <end position="399"/>
    </location>
</feature>
<dbReference type="GO" id="GO:0022857">
    <property type="term" value="F:transmembrane transporter activity"/>
    <property type="evidence" value="ECO:0007669"/>
    <property type="project" value="InterPro"/>
</dbReference>
<feature type="transmembrane region" description="Helical" evidence="5">
    <location>
        <begin position="138"/>
        <end position="161"/>
    </location>
</feature>
<keyword evidence="8" id="KW-1185">Reference proteome</keyword>
<evidence type="ECO:0000256" key="3">
    <source>
        <dbReference type="ARBA" id="ARBA00022989"/>
    </source>
</evidence>
<feature type="transmembrane region" description="Helical" evidence="5">
    <location>
        <begin position="105"/>
        <end position="126"/>
    </location>
</feature>
<organism evidence="7 8">
    <name type="scientific">Stemphylium lycopersici</name>
    <name type="common">Tomato gray leaf spot disease fungus</name>
    <name type="synonym">Thyrospora lycopersici</name>
    <dbReference type="NCBI Taxonomy" id="183478"/>
    <lineage>
        <taxon>Eukaryota</taxon>
        <taxon>Fungi</taxon>
        <taxon>Dikarya</taxon>
        <taxon>Ascomycota</taxon>
        <taxon>Pezizomycotina</taxon>
        <taxon>Dothideomycetes</taxon>
        <taxon>Pleosporomycetidae</taxon>
        <taxon>Pleosporales</taxon>
        <taxon>Pleosporineae</taxon>
        <taxon>Pleosporaceae</taxon>
        <taxon>Stemphylium</taxon>
    </lineage>
</organism>
<feature type="transmembrane region" description="Helical" evidence="5">
    <location>
        <begin position="433"/>
        <end position="456"/>
    </location>
</feature>
<dbReference type="PANTHER" id="PTHR42718">
    <property type="entry name" value="MAJOR FACILITATOR SUPERFAMILY MULTIDRUG TRANSPORTER MFSC"/>
    <property type="match status" value="1"/>
</dbReference>
<proteinExistence type="predicted"/>
<sequence>MATQTETATEVLEPQIILKADGPSTSFPPLRSSDDRIYATCSHGASDAESSMPPSESTAKPSTLRTFLTIFTPSFVGFTASFTNGLITVGLPVIARSLSLERSLYLWPSSVYGLTSGAALLIAGSIADIVGPKPVELVGITLLGILALACGFAQTGMQLVVFRALQGIALAMHLPASVAIITGAVPTGRARNLGFACLGFSQPLGFAVGLVLSGVMIETAGWRSGFYLAGGCTLAVAIGAYWALPSMPSQNTDGLLTLVKRAGKEIDWVGGLISSGGLALLSYVLAIISADLTSIRSALTASLLAVSIMLLSAFPAWMHYRERTGQPALVPNKLWKNHPFTSTCIMVALAYGVCNSIELFSSLYFQEVQHASTLTTSLYLLPNLTTGVLLNIVMGLFVHRVPARFLVAGSALICALSPLFMAVVPPAWTYWKLIFWAQIFAPFAGDVLFTVGLIVVSDSFPEQTQALAGAVFNTVAQFGTSLGMGSCQVVALGVQSQAGGSSKGGGHGGDAFEDQDEAAVLKGFRASYWLMFAYMILVPMIAMVGLRKAGKIGVKKE</sequence>
<feature type="transmembrane region" description="Helical" evidence="5">
    <location>
        <begin position="225"/>
        <end position="244"/>
    </location>
</feature>
<dbReference type="SUPFAM" id="SSF103473">
    <property type="entry name" value="MFS general substrate transporter"/>
    <property type="match status" value="1"/>
</dbReference>